<accession>A0A9P1FKY8</accession>
<dbReference type="GO" id="GO:0003723">
    <property type="term" value="F:RNA binding"/>
    <property type="evidence" value="ECO:0007669"/>
    <property type="project" value="UniProtKB-UniRule"/>
</dbReference>
<dbReference type="Proteomes" id="UP001152797">
    <property type="component" value="Unassembled WGS sequence"/>
</dbReference>
<evidence type="ECO:0000313" key="3">
    <source>
        <dbReference type="EMBL" id="CAI3978305.1"/>
    </source>
</evidence>
<dbReference type="OrthoDB" id="441329at2759"/>
<dbReference type="PROSITE" id="PS50084">
    <property type="entry name" value="KH_TYPE_1"/>
    <property type="match status" value="1"/>
</dbReference>
<evidence type="ECO:0000256" key="1">
    <source>
        <dbReference type="PROSITE-ProRule" id="PRU00117"/>
    </source>
</evidence>
<evidence type="ECO:0000313" key="4">
    <source>
        <dbReference type="EMBL" id="CAL4765617.1"/>
    </source>
</evidence>
<reference evidence="3" key="1">
    <citation type="submission" date="2022-10" db="EMBL/GenBank/DDBJ databases">
        <authorList>
            <person name="Chen Y."/>
            <person name="Dougan E. K."/>
            <person name="Chan C."/>
            <person name="Rhodes N."/>
            <person name="Thang M."/>
        </authorList>
    </citation>
    <scope>NUCLEOTIDE SEQUENCE</scope>
</reference>
<dbReference type="SUPFAM" id="SSF54791">
    <property type="entry name" value="Eukaryotic type KH-domain (KH-domain type I)"/>
    <property type="match status" value="2"/>
</dbReference>
<keyword evidence="4" id="KW-0687">Ribonucleoprotein</keyword>
<evidence type="ECO:0000313" key="5">
    <source>
        <dbReference type="Proteomes" id="UP001152797"/>
    </source>
</evidence>
<comment type="caution">
    <text evidence="3">The sequence shown here is derived from an EMBL/GenBank/DDBJ whole genome shotgun (WGS) entry which is preliminary data.</text>
</comment>
<dbReference type="CDD" id="cd00105">
    <property type="entry name" value="KH-I"/>
    <property type="match status" value="1"/>
</dbReference>
<dbReference type="AlphaFoldDB" id="A0A9P1FKY8"/>
<dbReference type="EMBL" id="CAMXCT030000402">
    <property type="protein sequence ID" value="CAL4765617.1"/>
    <property type="molecule type" value="Genomic_DNA"/>
</dbReference>
<feature type="region of interest" description="Disordered" evidence="2">
    <location>
        <begin position="1"/>
        <end position="49"/>
    </location>
</feature>
<keyword evidence="1" id="KW-0694">RNA-binding</keyword>
<reference evidence="4 5" key="2">
    <citation type="submission" date="2024-05" db="EMBL/GenBank/DDBJ databases">
        <authorList>
            <person name="Chen Y."/>
            <person name="Shah S."/>
            <person name="Dougan E. K."/>
            <person name="Thang M."/>
            <person name="Chan C."/>
        </authorList>
    </citation>
    <scope>NUCLEOTIDE SEQUENCE [LARGE SCALE GENOMIC DNA]</scope>
</reference>
<name>A0A9P1FKY8_9DINO</name>
<dbReference type="Gene3D" id="3.30.1370.10">
    <property type="entry name" value="K Homology domain, type 1"/>
    <property type="match status" value="2"/>
</dbReference>
<proteinExistence type="predicted"/>
<protein>
    <submittedName>
        <fullName evidence="4">Poly(RC)-binding protein 1 (Alpha-CP1) (Heterogeneous nuclear ribonucleoprotein E1) (HnRNP E1)</fullName>
    </submittedName>
</protein>
<keyword evidence="5" id="KW-1185">Reference proteome</keyword>
<organism evidence="3">
    <name type="scientific">Cladocopium goreaui</name>
    <dbReference type="NCBI Taxonomy" id="2562237"/>
    <lineage>
        <taxon>Eukaryota</taxon>
        <taxon>Sar</taxon>
        <taxon>Alveolata</taxon>
        <taxon>Dinophyceae</taxon>
        <taxon>Suessiales</taxon>
        <taxon>Symbiodiniaceae</taxon>
        <taxon>Cladocopium</taxon>
    </lineage>
</organism>
<dbReference type="EMBL" id="CAMXCT010000402">
    <property type="protein sequence ID" value="CAI3978305.1"/>
    <property type="molecule type" value="Genomic_DNA"/>
</dbReference>
<gene>
    <name evidence="3" type="ORF">C1SCF055_LOCUS6368</name>
</gene>
<dbReference type="GO" id="GO:1990904">
    <property type="term" value="C:ribonucleoprotein complex"/>
    <property type="evidence" value="ECO:0007669"/>
    <property type="project" value="UniProtKB-KW"/>
</dbReference>
<evidence type="ECO:0000256" key="2">
    <source>
        <dbReference type="SAM" id="MobiDB-lite"/>
    </source>
</evidence>
<sequence>MQSCKERLPDCATGSVSPEAATADAASQNEPCPPEPDVTTKNGKQMRGRLDVGGSAKWRVIQGFSMSHHEAAHPDHQPVNMALKMLISPKEGACILGPNGSYSKQIADRTGVRLQLSQKGEFYPGTQMQELCIRGAANDMVLQGVMQVISRMSEDHGRIFGVETDVEEGGARVHFVVPVPSANAFKGIQGENMRYIQGESGMKIHVEDFVVGSGEMAEQVVSCAGPLRGLEVVVSFLLEKVAEVSSQPWFRDWAFNHKACPGGIPGQAPKGGAGGHGGLKGGLKGPPVGGCSLGGYGPAGYAKGGKDAGKMGGKGYASAPVTPAAGMQLLKGALSALPSELANPMDQSQVVQYLCPANLVANVGNSLLEISGATATHIDVRDAPGNPAEKAITISGNAVGCCVAYLHVVSRFSGVQPGGREMMQPVQQMQQGFNAPAGAGMNCMGGMGNMCGMGGMNMGCMGNTGNGGMCCMGGMGGAGSMGAMGNAGNMGNMGNTGSMGNMGMVGSGSFL</sequence>
<dbReference type="EMBL" id="CAMXCT020000402">
    <property type="protein sequence ID" value="CAL1131680.1"/>
    <property type="molecule type" value="Genomic_DNA"/>
</dbReference>
<dbReference type="InterPro" id="IPR036612">
    <property type="entry name" value="KH_dom_type_1_sf"/>
</dbReference>